<dbReference type="PANTHER" id="PTHR35370:SF1">
    <property type="entry name" value="TYPE VI SECRETION SYSTEM COMPONENT TSSF1"/>
    <property type="match status" value="1"/>
</dbReference>
<dbReference type="EMBL" id="FORA01000008">
    <property type="protein sequence ID" value="SFJ83513.1"/>
    <property type="molecule type" value="Genomic_DNA"/>
</dbReference>
<dbReference type="Proteomes" id="UP000199110">
    <property type="component" value="Unassembled WGS sequence"/>
</dbReference>
<dbReference type="PANTHER" id="PTHR35370">
    <property type="entry name" value="CYTOPLASMIC PROTEIN-RELATED-RELATED"/>
    <property type="match status" value="1"/>
</dbReference>
<dbReference type="InterPro" id="IPR010272">
    <property type="entry name" value="T6SS_TssF"/>
</dbReference>
<name>A0A1I3ULE5_9RHOB</name>
<dbReference type="OrthoDB" id="9763676at2"/>
<accession>A0A1I3ULE5</accession>
<keyword evidence="2" id="KW-1185">Reference proteome</keyword>
<dbReference type="STRING" id="390807.SAMN04488095_3790"/>
<organism evidence="1 2">
    <name type="scientific">Jannaschia pohangensis</name>
    <dbReference type="NCBI Taxonomy" id="390807"/>
    <lineage>
        <taxon>Bacteria</taxon>
        <taxon>Pseudomonadati</taxon>
        <taxon>Pseudomonadota</taxon>
        <taxon>Alphaproteobacteria</taxon>
        <taxon>Rhodobacterales</taxon>
        <taxon>Roseobacteraceae</taxon>
        <taxon>Jannaschia</taxon>
    </lineage>
</organism>
<evidence type="ECO:0000313" key="2">
    <source>
        <dbReference type="Proteomes" id="UP000199110"/>
    </source>
</evidence>
<protein>
    <submittedName>
        <fullName evidence="1">Type VI secretion system protein ImpG</fullName>
    </submittedName>
</protein>
<dbReference type="AlphaFoldDB" id="A0A1I3ULE5"/>
<dbReference type="Pfam" id="PF05947">
    <property type="entry name" value="T6SS_TssF"/>
    <property type="match status" value="1"/>
</dbReference>
<evidence type="ECO:0000313" key="1">
    <source>
        <dbReference type="EMBL" id="SFJ83513.1"/>
    </source>
</evidence>
<dbReference type="PIRSF" id="PIRSF028304">
    <property type="entry name" value="UCP028304"/>
    <property type="match status" value="1"/>
</dbReference>
<reference evidence="1 2" key="1">
    <citation type="submission" date="2016-10" db="EMBL/GenBank/DDBJ databases">
        <authorList>
            <person name="de Groot N.N."/>
        </authorList>
    </citation>
    <scope>NUCLEOTIDE SEQUENCE [LARGE SCALE GENOMIC DNA]</scope>
    <source>
        <strain evidence="1 2">DSM 19073</strain>
    </source>
</reference>
<dbReference type="NCBIfam" id="TIGR03359">
    <property type="entry name" value="VI_chp_6"/>
    <property type="match status" value="1"/>
</dbReference>
<sequence length="643" mass="71332">MKKDLRRAYDRELALLRERAAEFAADYPGIADRLGGLLHENLDPAVAGLLEGTAFLAARVHLKMEDEFKTFTEELLDQIFPEALEPTPSAMMVQANPPWDNSGLVDGLRFNVGDYLDARYVEADQRVTCRFRLSEPLTLWPLALTRLVYHPTPGPVGALGQDVTPDTRAGLEIDLSRLGPAGETASGLPLSGLPIKTLPIHFTAPMAEAAPLYEQMFCDVARVSLRWIDAHGDAAFRRLPPDAIGQVGFDPGAPLFPMQGNLFEGFALLREAFTFPRKILGFTLCNLDRHLAGIPNDSVTLVIEFKRPSQVLAARLELEHLRLHTVPAINLFEEGSNQVRLDAKRHEFVVTPDASPVTHYEVHRITDVYAHYAAQQQKVRVHPLYSLPPEGQEPSATLYFTTRRKPRRLTAKERRFGTGRARYRGTETYISVYEPPEVEGAQRLQIKTLCSNRHLAEYLPIASGKDDFHLCEDQTVSLSCVAGPTPPRGPLVDMDQDAGHRANSGQNYWRLISYLSLSHHGLGGQRDSAKAAAALRELLSIFSNISDTVTMPRLQAITDVKTRPITRTIEGEDGFHPARGLEVTLTIDETPFDPGGVIVLTAIIERFLAEYAAVNTFTQCVVVSKDRGHIKTWPPRTGQGPLL</sequence>
<proteinExistence type="predicted"/>
<dbReference type="RefSeq" id="WP_092784838.1">
    <property type="nucleotide sequence ID" value="NZ_FORA01000008.1"/>
</dbReference>
<gene>
    <name evidence="1" type="ORF">SAMN04488095_3790</name>
</gene>